<feature type="domain" description="Alcohol dehydrogenase iron-type/glycerol dehydrogenase GldA" evidence="4">
    <location>
        <begin position="10"/>
        <end position="178"/>
    </location>
</feature>
<dbReference type="SUPFAM" id="SSF56796">
    <property type="entry name" value="Dehydroquinate synthase-like"/>
    <property type="match status" value="1"/>
</dbReference>
<dbReference type="PANTHER" id="PTHR11496">
    <property type="entry name" value="ALCOHOL DEHYDROGENASE"/>
    <property type="match status" value="1"/>
</dbReference>
<dbReference type="Proteomes" id="UP000184245">
    <property type="component" value="Unassembled WGS sequence"/>
</dbReference>
<dbReference type="GO" id="GO:0004022">
    <property type="term" value="F:alcohol dehydrogenase (NAD+) activity"/>
    <property type="evidence" value="ECO:0007669"/>
    <property type="project" value="TreeGrafter"/>
</dbReference>
<dbReference type="AlphaFoldDB" id="A0A1M5CSD1"/>
<keyword evidence="2" id="KW-0560">Oxidoreductase</keyword>
<dbReference type="Pfam" id="PF25137">
    <property type="entry name" value="ADH_Fe_C"/>
    <property type="match status" value="1"/>
</dbReference>
<name>A0A1M5CSD1_9CLOT</name>
<dbReference type="Gene3D" id="3.40.50.1970">
    <property type="match status" value="1"/>
</dbReference>
<dbReference type="CDD" id="cd08551">
    <property type="entry name" value="Fe-ADH"/>
    <property type="match status" value="1"/>
</dbReference>
<dbReference type="InterPro" id="IPR056798">
    <property type="entry name" value="ADH_Fe_C"/>
</dbReference>
<evidence type="ECO:0000256" key="2">
    <source>
        <dbReference type="ARBA" id="ARBA00023002"/>
    </source>
</evidence>
<dbReference type="EMBL" id="FQVI01000045">
    <property type="protein sequence ID" value="SHF57651.1"/>
    <property type="molecule type" value="Genomic_DNA"/>
</dbReference>
<evidence type="ECO:0000259" key="5">
    <source>
        <dbReference type="Pfam" id="PF25137"/>
    </source>
</evidence>
<dbReference type="GO" id="GO:0046872">
    <property type="term" value="F:metal ion binding"/>
    <property type="evidence" value="ECO:0007669"/>
    <property type="project" value="InterPro"/>
</dbReference>
<sequence>MSQLYTYKMPTELFFGRGAAMHTAEKVRELGSDNVVIVTDQGVYASGVLKTIEESLQAGNVTYSIYHDVEPEPTYKGVDEAVKLLKETKATAVIGVGGGSSMDTAKNVAVMGTNEGKIFDYLGFGNIKNKPLPIIAVPTTAGTGSEVTFWAVVGDKEKDIKASVGGWEIMPDTAILDPELTLSVPSHVTAATGMDAFCHAMESYVSKATQPVSEGLSYHAMRLIAGALRKAATRGDDIDAREDMLMGSLIAALAFNVGKLGLSHAFAMPLGAKYKIPHGMVNAIMLPWVMEYNLPAATEKYIEVAKLLGEHVEGLSPMEAAAKSVEAVKRLNADIGITQGLKDWGVKEEELLEIAQKAYQSGNIYSNPRSSRVEDLVEIAKKAMKGLR</sequence>
<dbReference type="Pfam" id="PF00465">
    <property type="entry name" value="Fe-ADH"/>
    <property type="match status" value="1"/>
</dbReference>
<keyword evidence="7" id="KW-1185">Reference proteome</keyword>
<protein>
    <submittedName>
        <fullName evidence="6">Alcohol dehydrogenase</fullName>
    </submittedName>
</protein>
<evidence type="ECO:0000313" key="6">
    <source>
        <dbReference type="EMBL" id="SHF57651.1"/>
    </source>
</evidence>
<proteinExistence type="inferred from homology"/>
<evidence type="ECO:0000256" key="3">
    <source>
        <dbReference type="ARBA" id="ARBA00023027"/>
    </source>
</evidence>
<gene>
    <name evidence="6" type="ORF">SAMN02745158_04272</name>
</gene>
<dbReference type="OrthoDB" id="9804734at2"/>
<organism evidence="6 7">
    <name type="scientific">Lactonifactor longoviformis DSM 17459</name>
    <dbReference type="NCBI Taxonomy" id="1122155"/>
    <lineage>
        <taxon>Bacteria</taxon>
        <taxon>Bacillati</taxon>
        <taxon>Bacillota</taxon>
        <taxon>Clostridia</taxon>
        <taxon>Eubacteriales</taxon>
        <taxon>Clostridiaceae</taxon>
        <taxon>Lactonifactor</taxon>
    </lineage>
</organism>
<dbReference type="FunFam" id="1.20.1090.10:FF:000001">
    <property type="entry name" value="Aldehyde-alcohol dehydrogenase"/>
    <property type="match status" value="1"/>
</dbReference>
<comment type="similarity">
    <text evidence="1">Belongs to the iron-containing alcohol dehydrogenase family.</text>
</comment>
<keyword evidence="3" id="KW-0520">NAD</keyword>
<dbReference type="RefSeq" id="WP_072854785.1">
    <property type="nucleotide sequence ID" value="NZ_FQVI01000045.1"/>
</dbReference>
<feature type="domain" description="Fe-containing alcohol dehydrogenase-like C-terminal" evidence="5">
    <location>
        <begin position="189"/>
        <end position="384"/>
    </location>
</feature>
<accession>A0A1M5CSD1</accession>
<reference evidence="6 7" key="1">
    <citation type="submission" date="2016-11" db="EMBL/GenBank/DDBJ databases">
        <authorList>
            <person name="Jaros S."/>
            <person name="Januszkiewicz K."/>
            <person name="Wedrychowicz H."/>
        </authorList>
    </citation>
    <scope>NUCLEOTIDE SEQUENCE [LARGE SCALE GENOMIC DNA]</scope>
    <source>
        <strain evidence="6 7">DSM 17459</strain>
    </source>
</reference>
<dbReference type="PANTHER" id="PTHR11496:SF102">
    <property type="entry name" value="ALCOHOL DEHYDROGENASE 4"/>
    <property type="match status" value="1"/>
</dbReference>
<dbReference type="InterPro" id="IPR018211">
    <property type="entry name" value="ADH_Fe_CS"/>
</dbReference>
<evidence type="ECO:0000313" key="7">
    <source>
        <dbReference type="Proteomes" id="UP000184245"/>
    </source>
</evidence>
<dbReference type="FunFam" id="3.40.50.1970:FF:000003">
    <property type="entry name" value="Alcohol dehydrogenase, iron-containing"/>
    <property type="match status" value="1"/>
</dbReference>
<dbReference type="PROSITE" id="PS00913">
    <property type="entry name" value="ADH_IRON_1"/>
    <property type="match status" value="1"/>
</dbReference>
<evidence type="ECO:0000256" key="1">
    <source>
        <dbReference type="ARBA" id="ARBA00007358"/>
    </source>
</evidence>
<dbReference type="STRING" id="1122155.SAMN02745158_04272"/>
<evidence type="ECO:0000259" key="4">
    <source>
        <dbReference type="Pfam" id="PF00465"/>
    </source>
</evidence>
<dbReference type="Gene3D" id="1.20.1090.10">
    <property type="entry name" value="Dehydroquinate synthase-like - alpha domain"/>
    <property type="match status" value="1"/>
</dbReference>
<dbReference type="InterPro" id="IPR001670">
    <property type="entry name" value="ADH_Fe/GldA"/>
</dbReference>
<dbReference type="InterPro" id="IPR039697">
    <property type="entry name" value="Alcohol_dehydrogenase_Fe"/>
</dbReference>